<evidence type="ECO:0000313" key="3">
    <source>
        <dbReference type="Proteomes" id="UP000789901"/>
    </source>
</evidence>
<dbReference type="EMBL" id="CAJVQB010059836">
    <property type="protein sequence ID" value="CAG8839153.1"/>
    <property type="molecule type" value="Genomic_DNA"/>
</dbReference>
<dbReference type="Proteomes" id="UP000789901">
    <property type="component" value="Unassembled WGS sequence"/>
</dbReference>
<evidence type="ECO:0000256" key="1">
    <source>
        <dbReference type="SAM" id="MobiDB-lite"/>
    </source>
</evidence>
<proteinExistence type="predicted"/>
<protein>
    <submittedName>
        <fullName evidence="2">16457_t:CDS:1</fullName>
    </submittedName>
</protein>
<sequence>MSANNMDNKEPISVSSSEIASASDLRPGFDIPSSKTLTERIFNKQLVQILEHNPDIISNNKVYIILNRGAFYDNGFYNYDFMPIKESIIQLESQDSTLAD</sequence>
<organism evidence="2 3">
    <name type="scientific">Gigaspora margarita</name>
    <dbReference type="NCBI Taxonomy" id="4874"/>
    <lineage>
        <taxon>Eukaryota</taxon>
        <taxon>Fungi</taxon>
        <taxon>Fungi incertae sedis</taxon>
        <taxon>Mucoromycota</taxon>
        <taxon>Glomeromycotina</taxon>
        <taxon>Glomeromycetes</taxon>
        <taxon>Diversisporales</taxon>
        <taxon>Gigasporaceae</taxon>
        <taxon>Gigaspora</taxon>
    </lineage>
</organism>
<evidence type="ECO:0000313" key="2">
    <source>
        <dbReference type="EMBL" id="CAG8839153.1"/>
    </source>
</evidence>
<reference evidence="2 3" key="1">
    <citation type="submission" date="2021-06" db="EMBL/GenBank/DDBJ databases">
        <authorList>
            <person name="Kallberg Y."/>
            <person name="Tangrot J."/>
            <person name="Rosling A."/>
        </authorList>
    </citation>
    <scope>NUCLEOTIDE SEQUENCE [LARGE SCALE GENOMIC DNA]</scope>
    <source>
        <strain evidence="2 3">120-4 pot B 10/14</strain>
    </source>
</reference>
<feature type="region of interest" description="Disordered" evidence="1">
    <location>
        <begin position="1"/>
        <end position="28"/>
    </location>
</feature>
<accession>A0ABN7WSA2</accession>
<gene>
    <name evidence="2" type="ORF">GMARGA_LOCUS34317</name>
</gene>
<keyword evidence="3" id="KW-1185">Reference proteome</keyword>
<name>A0ABN7WSA2_GIGMA</name>
<feature type="non-terminal residue" evidence="2">
    <location>
        <position position="100"/>
    </location>
</feature>
<feature type="compositionally biased region" description="Low complexity" evidence="1">
    <location>
        <begin position="12"/>
        <end position="23"/>
    </location>
</feature>
<comment type="caution">
    <text evidence="2">The sequence shown here is derived from an EMBL/GenBank/DDBJ whole genome shotgun (WGS) entry which is preliminary data.</text>
</comment>